<keyword evidence="5" id="KW-1185">Reference proteome</keyword>
<feature type="compositionally biased region" description="Basic and acidic residues" evidence="2">
    <location>
        <begin position="1"/>
        <end position="13"/>
    </location>
</feature>
<evidence type="ECO:0000256" key="1">
    <source>
        <dbReference type="ARBA" id="ARBA00023125"/>
    </source>
</evidence>
<dbReference type="Pfam" id="PF01381">
    <property type="entry name" value="HTH_3"/>
    <property type="match status" value="1"/>
</dbReference>
<dbReference type="AlphaFoldDB" id="A0A4U1JB84"/>
<sequence length="199" mass="22199">MWCMRRDPQEARPLRPSTRGGRVDGRYPCVEDVRPRPSFATSVDSRRSRSVRRTRTGVAQPLRHAWSPLRAAKLSFVAGAMLWHRNIMPRRTIPSPAAAKVGARIRALRLERGLSLQHVADVGQLSKGHLSSIEHGLAAITIETLVRIAQGLDVLPMDLLTFPEDDERGRIADIIRTKIGKKELPKLRRELSARGAGKA</sequence>
<dbReference type="Proteomes" id="UP000309215">
    <property type="component" value="Unassembled WGS sequence"/>
</dbReference>
<dbReference type="PANTHER" id="PTHR46797:SF1">
    <property type="entry name" value="METHYLPHOSPHONATE SYNTHASE"/>
    <property type="match status" value="1"/>
</dbReference>
<dbReference type="CDD" id="cd00093">
    <property type="entry name" value="HTH_XRE"/>
    <property type="match status" value="1"/>
</dbReference>
<dbReference type="PANTHER" id="PTHR46797">
    <property type="entry name" value="HTH-TYPE TRANSCRIPTIONAL REGULATOR"/>
    <property type="match status" value="1"/>
</dbReference>
<feature type="region of interest" description="Disordered" evidence="2">
    <location>
        <begin position="38"/>
        <end position="57"/>
    </location>
</feature>
<dbReference type="PROSITE" id="PS50943">
    <property type="entry name" value="HTH_CROC1"/>
    <property type="match status" value="1"/>
</dbReference>
<organism evidence="4 5">
    <name type="scientific">Polyangium fumosum</name>
    <dbReference type="NCBI Taxonomy" id="889272"/>
    <lineage>
        <taxon>Bacteria</taxon>
        <taxon>Pseudomonadati</taxon>
        <taxon>Myxococcota</taxon>
        <taxon>Polyangia</taxon>
        <taxon>Polyangiales</taxon>
        <taxon>Polyangiaceae</taxon>
        <taxon>Polyangium</taxon>
    </lineage>
</organism>
<comment type="caution">
    <text evidence="4">The sequence shown here is derived from an EMBL/GenBank/DDBJ whole genome shotgun (WGS) entry which is preliminary data.</text>
</comment>
<gene>
    <name evidence="4" type="ORF">E8A74_19510</name>
</gene>
<name>A0A4U1JB84_9BACT</name>
<evidence type="ECO:0000259" key="3">
    <source>
        <dbReference type="PROSITE" id="PS50943"/>
    </source>
</evidence>
<dbReference type="GO" id="GO:0005829">
    <property type="term" value="C:cytosol"/>
    <property type="evidence" value="ECO:0007669"/>
    <property type="project" value="TreeGrafter"/>
</dbReference>
<keyword evidence="1" id="KW-0238">DNA-binding</keyword>
<dbReference type="SMART" id="SM00530">
    <property type="entry name" value="HTH_XRE"/>
    <property type="match status" value="1"/>
</dbReference>
<reference evidence="4 5" key="1">
    <citation type="submission" date="2019-04" db="EMBL/GenBank/DDBJ databases">
        <authorList>
            <person name="Li Y."/>
            <person name="Wang J."/>
        </authorList>
    </citation>
    <scope>NUCLEOTIDE SEQUENCE [LARGE SCALE GENOMIC DNA]</scope>
    <source>
        <strain evidence="4 5">DSM 14668</strain>
    </source>
</reference>
<dbReference type="EMBL" id="SSMQ01000019">
    <property type="protein sequence ID" value="TKD06410.1"/>
    <property type="molecule type" value="Genomic_DNA"/>
</dbReference>
<dbReference type="InterPro" id="IPR001387">
    <property type="entry name" value="Cro/C1-type_HTH"/>
</dbReference>
<dbReference type="SUPFAM" id="SSF47413">
    <property type="entry name" value="lambda repressor-like DNA-binding domains"/>
    <property type="match status" value="1"/>
</dbReference>
<evidence type="ECO:0000256" key="2">
    <source>
        <dbReference type="SAM" id="MobiDB-lite"/>
    </source>
</evidence>
<dbReference type="OrthoDB" id="9800901at2"/>
<evidence type="ECO:0000313" key="5">
    <source>
        <dbReference type="Proteomes" id="UP000309215"/>
    </source>
</evidence>
<dbReference type="Gene3D" id="1.10.260.40">
    <property type="entry name" value="lambda repressor-like DNA-binding domains"/>
    <property type="match status" value="1"/>
</dbReference>
<feature type="domain" description="HTH cro/C1-type" evidence="3">
    <location>
        <begin position="105"/>
        <end position="160"/>
    </location>
</feature>
<protein>
    <submittedName>
        <fullName evidence="4">XRE family transcriptional regulator</fullName>
    </submittedName>
</protein>
<dbReference type="GO" id="GO:0003700">
    <property type="term" value="F:DNA-binding transcription factor activity"/>
    <property type="evidence" value="ECO:0007669"/>
    <property type="project" value="TreeGrafter"/>
</dbReference>
<dbReference type="GO" id="GO:0003677">
    <property type="term" value="F:DNA binding"/>
    <property type="evidence" value="ECO:0007669"/>
    <property type="project" value="UniProtKB-KW"/>
</dbReference>
<proteinExistence type="predicted"/>
<feature type="region of interest" description="Disordered" evidence="2">
    <location>
        <begin position="1"/>
        <end position="28"/>
    </location>
</feature>
<accession>A0A4U1JB84</accession>
<dbReference type="InterPro" id="IPR050807">
    <property type="entry name" value="TransReg_Diox_bact_type"/>
</dbReference>
<dbReference type="InterPro" id="IPR010982">
    <property type="entry name" value="Lambda_DNA-bd_dom_sf"/>
</dbReference>
<evidence type="ECO:0000313" key="4">
    <source>
        <dbReference type="EMBL" id="TKD06410.1"/>
    </source>
</evidence>